<dbReference type="AlphaFoldDB" id="A0A5M6ISA9"/>
<reference evidence="2 3" key="1">
    <citation type="submission" date="2019-09" db="EMBL/GenBank/DDBJ databases">
        <title>Genome sequence of Rhodovastum atsumiense, a diverse member of the Acetobacteraceae family of non-sulfur purple photosynthetic bacteria.</title>
        <authorList>
            <person name="Meyer T."/>
            <person name="Kyndt J."/>
        </authorList>
    </citation>
    <scope>NUCLEOTIDE SEQUENCE [LARGE SCALE GENOMIC DNA]</scope>
    <source>
        <strain evidence="2 3">DSM 21279</strain>
    </source>
</reference>
<protein>
    <submittedName>
        <fullName evidence="2">Uncharacterized protein</fullName>
    </submittedName>
</protein>
<name>A0A5M6ISA9_9PROT</name>
<dbReference type="EMBL" id="VWPK01000023">
    <property type="protein sequence ID" value="KAA5611194.1"/>
    <property type="molecule type" value="Genomic_DNA"/>
</dbReference>
<keyword evidence="3" id="KW-1185">Reference proteome</keyword>
<sequence length="275" mass="30633">MTFWGGLSDLITQVTSIPWKVMSGSFFLVSETILSGQARTLLSPHERTPRDEDRDLALHRQIYLEVAGALHTGFVALGNVGHLKSAQAGLMGNYAEATPVIAKLYMVAQENTARAILRVATELDAAVVQLSLRRMSLDIAAQELNALDIRIVNATKERDRWAELMKRHIAGKIKNEERRKKIKEKFQAAQRRIAEIGAQKNDVRSGLHDRNIEWLRESLSQKLRLSEMMMSALAAMRRDLGMAAQESDFVAIIQASIARQRAALDAFGESVRDGG</sequence>
<organism evidence="2 3">
    <name type="scientific">Rhodovastum atsumiense</name>
    <dbReference type="NCBI Taxonomy" id="504468"/>
    <lineage>
        <taxon>Bacteria</taxon>
        <taxon>Pseudomonadati</taxon>
        <taxon>Pseudomonadota</taxon>
        <taxon>Alphaproteobacteria</taxon>
        <taxon>Acetobacterales</taxon>
        <taxon>Acetobacteraceae</taxon>
        <taxon>Rhodovastum</taxon>
    </lineage>
</organism>
<proteinExistence type="predicted"/>
<accession>A0A5M6ISA9</accession>
<comment type="caution">
    <text evidence="2">The sequence shown here is derived from an EMBL/GenBank/DDBJ whole genome shotgun (WGS) entry which is preliminary data.</text>
</comment>
<feature type="coiled-coil region" evidence="1">
    <location>
        <begin position="137"/>
        <end position="199"/>
    </location>
</feature>
<evidence type="ECO:0000313" key="2">
    <source>
        <dbReference type="EMBL" id="KAA5611194.1"/>
    </source>
</evidence>
<dbReference type="RefSeq" id="WP_150041757.1">
    <property type="nucleotide sequence ID" value="NZ_OW485601.1"/>
</dbReference>
<dbReference type="Proteomes" id="UP000325255">
    <property type="component" value="Unassembled WGS sequence"/>
</dbReference>
<keyword evidence="1" id="KW-0175">Coiled coil</keyword>
<evidence type="ECO:0000313" key="3">
    <source>
        <dbReference type="Proteomes" id="UP000325255"/>
    </source>
</evidence>
<evidence type="ECO:0000256" key="1">
    <source>
        <dbReference type="SAM" id="Coils"/>
    </source>
</evidence>
<gene>
    <name evidence="2" type="ORF">F1189_15610</name>
</gene>